<keyword evidence="1 3" id="KW-0378">Hydrolase</keyword>
<dbReference type="STRING" id="282683.SAMN04488105_107112"/>
<proteinExistence type="predicted"/>
<dbReference type="InterPro" id="IPR050272">
    <property type="entry name" value="Isochorismatase-like_hydrls"/>
</dbReference>
<protein>
    <submittedName>
        <fullName evidence="3">Isochorismate hydrolase</fullName>
    </submittedName>
</protein>
<evidence type="ECO:0000313" key="4">
    <source>
        <dbReference type="Proteomes" id="UP000198994"/>
    </source>
</evidence>
<dbReference type="EMBL" id="FNAV01000007">
    <property type="protein sequence ID" value="SDE75998.1"/>
    <property type="molecule type" value="Genomic_DNA"/>
</dbReference>
<evidence type="ECO:0000259" key="2">
    <source>
        <dbReference type="Pfam" id="PF00857"/>
    </source>
</evidence>
<evidence type="ECO:0000313" key="3">
    <source>
        <dbReference type="EMBL" id="SDE75998.1"/>
    </source>
</evidence>
<dbReference type="RefSeq" id="WP_089959372.1">
    <property type="nucleotide sequence ID" value="NZ_FNAV01000007.1"/>
</dbReference>
<dbReference type="PANTHER" id="PTHR43540">
    <property type="entry name" value="PEROXYUREIDOACRYLATE/UREIDOACRYLATE AMIDOHYDROLASE-RELATED"/>
    <property type="match status" value="1"/>
</dbReference>
<dbReference type="Pfam" id="PF00857">
    <property type="entry name" value="Isochorismatase"/>
    <property type="match status" value="1"/>
</dbReference>
<reference evidence="4" key="1">
    <citation type="submission" date="2016-10" db="EMBL/GenBank/DDBJ databases">
        <authorList>
            <person name="Varghese N."/>
            <person name="Submissions S."/>
        </authorList>
    </citation>
    <scope>NUCLEOTIDE SEQUENCE [LARGE SCALE GENOMIC DNA]</scope>
    <source>
        <strain evidence="4">DSM 10146</strain>
    </source>
</reference>
<evidence type="ECO:0000256" key="1">
    <source>
        <dbReference type="ARBA" id="ARBA00022801"/>
    </source>
</evidence>
<sequence length="241" mass="25520">MIWDDYLSAADRDRLATTGLTGPAGLGQRPALLVIDVSWGFAGDRPGEDILDSIRRWPNSCGAESWDAVDRIAALCTAARARGIPVLYTTGRARGDAWDVGSWSWKNSRTGEQVPATPQDRDANEIVSALTPEARDLLVYKRKPSAFFSAPTATHLRRLGCDSVLLTGTTTSGCVRASAVDAYSHGFKVAAIEDGCFDRAQSSHAVALFDIAMRYGAVIDSTAALGHMAALAAPSAPALPG</sequence>
<dbReference type="AlphaFoldDB" id="A0A1G7FJG2"/>
<accession>A0A1G7FJG2</accession>
<dbReference type="GO" id="GO:0016787">
    <property type="term" value="F:hydrolase activity"/>
    <property type="evidence" value="ECO:0007669"/>
    <property type="project" value="UniProtKB-KW"/>
</dbReference>
<keyword evidence="4" id="KW-1185">Reference proteome</keyword>
<gene>
    <name evidence="3" type="ORF">SAMN04488105_107112</name>
</gene>
<feature type="domain" description="Isochorismatase-like" evidence="2">
    <location>
        <begin position="31"/>
        <end position="222"/>
    </location>
</feature>
<organism evidence="3 4">
    <name type="scientific">Salipiger thiooxidans</name>
    <dbReference type="NCBI Taxonomy" id="282683"/>
    <lineage>
        <taxon>Bacteria</taxon>
        <taxon>Pseudomonadati</taxon>
        <taxon>Pseudomonadota</taxon>
        <taxon>Alphaproteobacteria</taxon>
        <taxon>Rhodobacterales</taxon>
        <taxon>Roseobacteraceae</taxon>
        <taxon>Salipiger</taxon>
    </lineage>
</organism>
<dbReference type="InterPro" id="IPR000868">
    <property type="entry name" value="Isochorismatase-like_dom"/>
</dbReference>
<dbReference type="OrthoDB" id="7500697at2"/>
<dbReference type="Proteomes" id="UP000198994">
    <property type="component" value="Unassembled WGS sequence"/>
</dbReference>
<dbReference type="InterPro" id="IPR036380">
    <property type="entry name" value="Isochorismatase-like_sf"/>
</dbReference>
<name>A0A1G7FJG2_9RHOB</name>
<dbReference type="Gene3D" id="3.40.50.850">
    <property type="entry name" value="Isochorismatase-like"/>
    <property type="match status" value="1"/>
</dbReference>
<dbReference type="SUPFAM" id="SSF52499">
    <property type="entry name" value="Isochorismatase-like hydrolases"/>
    <property type="match status" value="1"/>
</dbReference>